<comment type="caution">
    <text evidence="12">The sequence shown here is derived from an EMBL/GenBank/DDBJ whole genome shotgun (WGS) entry which is preliminary data.</text>
</comment>
<protein>
    <submittedName>
        <fullName evidence="12">Cytochrome b561 and DOMON domain-containing protein</fullName>
    </submittedName>
</protein>
<keyword evidence="7 8" id="KW-0472">Membrane</keyword>
<feature type="chain" id="PRO_5042005897" evidence="9">
    <location>
        <begin position="32"/>
        <end position="400"/>
    </location>
</feature>
<evidence type="ECO:0000256" key="5">
    <source>
        <dbReference type="ARBA" id="ARBA00022982"/>
    </source>
</evidence>
<dbReference type="Pfam" id="PF03188">
    <property type="entry name" value="Cytochrom_B561"/>
    <property type="match status" value="1"/>
</dbReference>
<dbReference type="KEGG" id="qsa:O6P43_027374"/>
<dbReference type="Proteomes" id="UP001163823">
    <property type="component" value="Chromosome 11"/>
</dbReference>
<evidence type="ECO:0000313" key="12">
    <source>
        <dbReference type="EMBL" id="KAJ7951302.1"/>
    </source>
</evidence>
<dbReference type="PANTHER" id="PTHR23130">
    <property type="entry name" value="CYTOCHROME B561 AND DOMON DOMAIN-CONTAINING PROTEIN"/>
    <property type="match status" value="1"/>
</dbReference>
<sequence>MANLRSWSLTWATFGRLCVLILVAELELLVAEDNGNGSSTGLASESTCKNINFQSFLPPPYRNISHTACKPVWHTYELRHYQSEDHTMTIILSAPYTTGWVGIGFSKDGGMVGASAMVGWINKKGHARIKQYYIQGKKPSEVIVDKGELPLNNVPAAVATNGAEIYLAFQLQSMTHLVQQPVLLAFGTKYPHSSHLQKHDDKAAILFDFAPGSKVIASTDNLGHLRRNHGIVALIGWGLILPVGAIIPRYFKHKDPLWYYLHFIIQFVGFGLGLAAVLLGRQLYTRIKAHIPAHRGIGIFVFVLSILQIMAALYRPNKNSKIRRYWNWYHHWFGRLALFFGALNIILGMHAAGAGSNWQIGYGFLVSVIIVAVIILEVLAYLKRTEKSSLPPSFQMDPVG</sequence>
<evidence type="ECO:0000313" key="13">
    <source>
        <dbReference type="Proteomes" id="UP001163823"/>
    </source>
</evidence>
<dbReference type="SMART" id="SM00664">
    <property type="entry name" value="DoH"/>
    <property type="match status" value="1"/>
</dbReference>
<organism evidence="12 13">
    <name type="scientific">Quillaja saponaria</name>
    <name type="common">Soap bark tree</name>
    <dbReference type="NCBI Taxonomy" id="32244"/>
    <lineage>
        <taxon>Eukaryota</taxon>
        <taxon>Viridiplantae</taxon>
        <taxon>Streptophyta</taxon>
        <taxon>Embryophyta</taxon>
        <taxon>Tracheophyta</taxon>
        <taxon>Spermatophyta</taxon>
        <taxon>Magnoliopsida</taxon>
        <taxon>eudicotyledons</taxon>
        <taxon>Gunneridae</taxon>
        <taxon>Pentapetalae</taxon>
        <taxon>rosids</taxon>
        <taxon>fabids</taxon>
        <taxon>Fabales</taxon>
        <taxon>Quillajaceae</taxon>
        <taxon>Quillaja</taxon>
    </lineage>
</organism>
<dbReference type="EMBL" id="JARAOO010000011">
    <property type="protein sequence ID" value="KAJ7951302.1"/>
    <property type="molecule type" value="Genomic_DNA"/>
</dbReference>
<name>A0AAD7L4R7_QUISA</name>
<feature type="transmembrane region" description="Helical" evidence="8">
    <location>
        <begin position="257"/>
        <end position="280"/>
    </location>
</feature>
<gene>
    <name evidence="12" type="ORF">O6P43_027374</name>
</gene>
<evidence type="ECO:0000256" key="6">
    <source>
        <dbReference type="ARBA" id="ARBA00022989"/>
    </source>
</evidence>
<feature type="transmembrane region" description="Helical" evidence="8">
    <location>
        <begin position="360"/>
        <end position="382"/>
    </location>
</feature>
<evidence type="ECO:0000259" key="11">
    <source>
        <dbReference type="PROSITE" id="PS50939"/>
    </source>
</evidence>
<dbReference type="Pfam" id="PF03351">
    <property type="entry name" value="DOMON"/>
    <property type="match status" value="1"/>
</dbReference>
<evidence type="ECO:0000256" key="9">
    <source>
        <dbReference type="SAM" id="SignalP"/>
    </source>
</evidence>
<dbReference type="PANTHER" id="PTHR23130:SF115">
    <property type="entry name" value="OS01G0680900 PROTEIN"/>
    <property type="match status" value="1"/>
</dbReference>
<evidence type="ECO:0000256" key="1">
    <source>
        <dbReference type="ARBA" id="ARBA00004370"/>
    </source>
</evidence>
<feature type="domain" description="DOMON" evidence="10">
    <location>
        <begin position="74"/>
        <end position="187"/>
    </location>
</feature>
<feature type="transmembrane region" description="Helical" evidence="8">
    <location>
        <begin position="292"/>
        <end position="312"/>
    </location>
</feature>
<dbReference type="InterPro" id="IPR005018">
    <property type="entry name" value="DOMON_domain"/>
</dbReference>
<keyword evidence="6 8" id="KW-1133">Transmembrane helix</keyword>
<reference evidence="12" key="1">
    <citation type="journal article" date="2023" name="Science">
        <title>Elucidation of the pathway for biosynthesis of saponin adjuvants from the soapbark tree.</title>
        <authorList>
            <person name="Reed J."/>
            <person name="Orme A."/>
            <person name="El-Demerdash A."/>
            <person name="Owen C."/>
            <person name="Martin L.B.B."/>
            <person name="Misra R.C."/>
            <person name="Kikuchi S."/>
            <person name="Rejzek M."/>
            <person name="Martin A.C."/>
            <person name="Harkess A."/>
            <person name="Leebens-Mack J."/>
            <person name="Louveau T."/>
            <person name="Stephenson M.J."/>
            <person name="Osbourn A."/>
        </authorList>
    </citation>
    <scope>NUCLEOTIDE SEQUENCE</scope>
    <source>
        <strain evidence="12">S10</strain>
    </source>
</reference>
<feature type="domain" description="Cytochrome b561" evidence="11">
    <location>
        <begin position="190"/>
        <end position="385"/>
    </location>
</feature>
<comment type="subcellular location">
    <subcellularLocation>
        <location evidence="1">Membrane</location>
    </subcellularLocation>
</comment>
<evidence type="ECO:0000256" key="2">
    <source>
        <dbReference type="ARBA" id="ARBA00022448"/>
    </source>
</evidence>
<keyword evidence="3 8" id="KW-0812">Transmembrane</keyword>
<dbReference type="CDD" id="cd09631">
    <property type="entry name" value="DOMON_DOH"/>
    <property type="match status" value="1"/>
</dbReference>
<dbReference type="InterPro" id="IPR006593">
    <property type="entry name" value="Cyt_b561/ferric_Rdtase_TM"/>
</dbReference>
<evidence type="ECO:0000259" key="10">
    <source>
        <dbReference type="PROSITE" id="PS50836"/>
    </source>
</evidence>
<dbReference type="CDD" id="cd08760">
    <property type="entry name" value="Cyt_b561_FRRS1_like"/>
    <property type="match status" value="1"/>
</dbReference>
<keyword evidence="4 9" id="KW-0732">Signal</keyword>
<evidence type="ECO:0000256" key="4">
    <source>
        <dbReference type="ARBA" id="ARBA00022729"/>
    </source>
</evidence>
<feature type="transmembrane region" description="Helical" evidence="8">
    <location>
        <begin position="231"/>
        <end position="251"/>
    </location>
</feature>
<dbReference type="PROSITE" id="PS50939">
    <property type="entry name" value="CYTOCHROME_B561"/>
    <property type="match status" value="1"/>
</dbReference>
<accession>A0AAD7L4R7</accession>
<dbReference type="GO" id="GO:0016020">
    <property type="term" value="C:membrane"/>
    <property type="evidence" value="ECO:0007669"/>
    <property type="project" value="UniProtKB-SubCell"/>
</dbReference>
<evidence type="ECO:0000256" key="8">
    <source>
        <dbReference type="SAM" id="Phobius"/>
    </source>
</evidence>
<feature type="transmembrane region" description="Helical" evidence="8">
    <location>
        <begin position="332"/>
        <end position="353"/>
    </location>
</feature>
<dbReference type="AlphaFoldDB" id="A0AAD7L4R7"/>
<proteinExistence type="predicted"/>
<dbReference type="Gene3D" id="1.20.120.1770">
    <property type="match status" value="1"/>
</dbReference>
<feature type="signal peptide" evidence="9">
    <location>
        <begin position="1"/>
        <end position="31"/>
    </location>
</feature>
<keyword evidence="13" id="KW-1185">Reference proteome</keyword>
<dbReference type="InterPro" id="IPR045266">
    <property type="entry name" value="DOH_DOMON"/>
</dbReference>
<evidence type="ECO:0000256" key="3">
    <source>
        <dbReference type="ARBA" id="ARBA00022692"/>
    </source>
</evidence>
<dbReference type="SMART" id="SM00665">
    <property type="entry name" value="B561"/>
    <property type="match status" value="1"/>
</dbReference>
<dbReference type="PROSITE" id="PS50836">
    <property type="entry name" value="DOMON"/>
    <property type="match status" value="1"/>
</dbReference>
<evidence type="ECO:0000256" key="7">
    <source>
        <dbReference type="ARBA" id="ARBA00023136"/>
    </source>
</evidence>
<keyword evidence="2" id="KW-0813">Transport</keyword>
<keyword evidence="5" id="KW-0249">Electron transport</keyword>